<organism evidence="3 4">
    <name type="scientific">Romeriopsis navalis LEGE 11480</name>
    <dbReference type="NCBI Taxonomy" id="2777977"/>
    <lineage>
        <taxon>Bacteria</taxon>
        <taxon>Bacillati</taxon>
        <taxon>Cyanobacteriota</taxon>
        <taxon>Cyanophyceae</taxon>
        <taxon>Leptolyngbyales</taxon>
        <taxon>Leptolyngbyaceae</taxon>
        <taxon>Romeriopsis</taxon>
        <taxon>Romeriopsis navalis</taxon>
    </lineage>
</organism>
<name>A0A928VM97_9CYAN</name>
<dbReference type="Pfam" id="PF13176">
    <property type="entry name" value="TPR_7"/>
    <property type="match status" value="1"/>
</dbReference>
<sequence length="851" mass="94662">MLDSGVAQYRSGQYTQAIQTWENALKQLDSDSETTGLRTMLLENLARTYQQIGQTAKAIEYWNRLIELHKQNRDQPQLGRILTEKAQALSRQGQSQNAVLLLCDSKELDLSKCSKGSAIGIAKAHKDQRTRVAALGSLGEALRLQGNYDRAKDVLLKTLDLAQQEKFLGFQAAANNSLGNTYSNLALNRYRKVPGFKVQDLPEAKTLEAAGNKFDRQALKHYRASLELAKGSGNRVDHLKTLTNLIPIYSRLNQMSSKQRTWQQAAQLLEQLPDSRVTAYSAIDLAQALNRNRPTEALQPNQRCVSVEKQPQARRLLQRGRQIAQNIQDNRALSFALGNLGNLAECAQQYNQAMNYAQQAILAAEQNLADRDSLYLWEWQRGRIFKARGQTQAAIAAYERSIDVLEKVRKEMLNARRDVQFDFRDAIDPIYRELIQIQLDQETPVSVPVAALPETGVKTAQQSGTRSKLDTTLGTLDALKLAELQNYFGNDCVIEVADNRIDERLNQAEQKDTAVFTTVIGDDRTAVIISLPGGERKFSWINQPRSVVERTVDNYRLGLEDFSTALAGYDTKLAEQLHAWLIEPFAQDLEAAGIKTLVFVQDGILRTVPMAALHDGKEFLIEKYAIAAAPSLSLVDVKPIDRDNLNVLAMGYTKEAKIDGTTFSALGQVKQELAGIAEQVPRLTQLVDDKFNRAGLAEELQRQRYSVLHIATHGKFGADAEDTFFIIGDDQNQKFNLNELDQLLRDFSKNTEPLDLLVLTACETAIGDNRAALGLAGVAVQAGASSAMASLWSINDATASELSMTFYGQLKNRSLNKAQALQQSQINMIKQGGATAHPYYWSAFVLVGNWL</sequence>
<dbReference type="SUPFAM" id="SSF48452">
    <property type="entry name" value="TPR-like"/>
    <property type="match status" value="2"/>
</dbReference>
<evidence type="ECO:0000259" key="2">
    <source>
        <dbReference type="Pfam" id="PF12770"/>
    </source>
</evidence>
<dbReference type="Proteomes" id="UP000625316">
    <property type="component" value="Unassembled WGS sequence"/>
</dbReference>
<keyword evidence="1" id="KW-0802">TPR repeat</keyword>
<dbReference type="InterPro" id="IPR011990">
    <property type="entry name" value="TPR-like_helical_dom_sf"/>
</dbReference>
<evidence type="ECO:0000256" key="1">
    <source>
        <dbReference type="PROSITE-ProRule" id="PRU00339"/>
    </source>
</evidence>
<dbReference type="InterPro" id="IPR024983">
    <property type="entry name" value="CHAT_dom"/>
</dbReference>
<dbReference type="PANTHER" id="PTHR10098">
    <property type="entry name" value="RAPSYN-RELATED"/>
    <property type="match status" value="1"/>
</dbReference>
<feature type="domain" description="CHAT" evidence="2">
    <location>
        <begin position="572"/>
        <end position="849"/>
    </location>
</feature>
<dbReference type="Pfam" id="PF13424">
    <property type="entry name" value="TPR_12"/>
    <property type="match status" value="1"/>
</dbReference>
<gene>
    <name evidence="3" type="ORF">IQ266_15875</name>
</gene>
<reference evidence="3" key="1">
    <citation type="submission" date="2020-10" db="EMBL/GenBank/DDBJ databases">
        <authorList>
            <person name="Castelo-Branco R."/>
            <person name="Eusebio N."/>
            <person name="Adriana R."/>
            <person name="Vieira A."/>
            <person name="Brugerolle De Fraissinette N."/>
            <person name="Rezende De Castro R."/>
            <person name="Schneider M.P."/>
            <person name="Vasconcelos V."/>
            <person name="Leao P.N."/>
        </authorList>
    </citation>
    <scope>NUCLEOTIDE SEQUENCE</scope>
    <source>
        <strain evidence="3">LEGE 11480</strain>
    </source>
</reference>
<proteinExistence type="predicted"/>
<dbReference type="SMART" id="SM00028">
    <property type="entry name" value="TPR"/>
    <property type="match status" value="5"/>
</dbReference>
<evidence type="ECO:0000313" key="3">
    <source>
        <dbReference type="EMBL" id="MBE9031213.1"/>
    </source>
</evidence>
<keyword evidence="4" id="KW-1185">Reference proteome</keyword>
<dbReference type="Pfam" id="PF12770">
    <property type="entry name" value="CHAT"/>
    <property type="match status" value="1"/>
</dbReference>
<protein>
    <submittedName>
        <fullName evidence="3">CHAT domain-containing protein</fullName>
    </submittedName>
</protein>
<dbReference type="Gene3D" id="1.25.40.10">
    <property type="entry name" value="Tetratricopeptide repeat domain"/>
    <property type="match status" value="4"/>
</dbReference>
<dbReference type="PROSITE" id="PS50005">
    <property type="entry name" value="TPR"/>
    <property type="match status" value="1"/>
</dbReference>
<accession>A0A928VM97</accession>
<evidence type="ECO:0000313" key="4">
    <source>
        <dbReference type="Proteomes" id="UP000625316"/>
    </source>
</evidence>
<dbReference type="InterPro" id="IPR019734">
    <property type="entry name" value="TPR_rpt"/>
</dbReference>
<feature type="repeat" description="TPR" evidence="1">
    <location>
        <begin position="39"/>
        <end position="72"/>
    </location>
</feature>
<comment type="caution">
    <text evidence="3">The sequence shown here is derived from an EMBL/GenBank/DDBJ whole genome shotgun (WGS) entry which is preliminary data.</text>
</comment>
<dbReference type="RefSeq" id="WP_264326043.1">
    <property type="nucleotide sequence ID" value="NZ_JADEXQ010000056.1"/>
</dbReference>
<dbReference type="PANTHER" id="PTHR10098:SF112">
    <property type="entry name" value="SLR0380 PROTEIN"/>
    <property type="match status" value="1"/>
</dbReference>
<dbReference type="EMBL" id="JADEXQ010000056">
    <property type="protein sequence ID" value="MBE9031213.1"/>
    <property type="molecule type" value="Genomic_DNA"/>
</dbReference>
<dbReference type="AlphaFoldDB" id="A0A928VM97"/>